<comment type="caution">
    <text evidence="2">The sequence shown here is derived from an EMBL/GenBank/DDBJ whole genome shotgun (WGS) entry which is preliminary data.</text>
</comment>
<accession>A0A7J7N030</accession>
<dbReference type="InterPro" id="IPR050466">
    <property type="entry name" value="Carboxylest/Gibb_receptor"/>
</dbReference>
<evidence type="ECO:0000313" key="3">
    <source>
        <dbReference type="Proteomes" id="UP000541444"/>
    </source>
</evidence>
<sequence>MPSGNSNIDPWSIIRCAMNPDGTLQRLLKFPTIPASGEGNVDPGQSHVSRDVPLNPENGTWFRIYRPTKIPSRDSNVAKIPVILYFHMGGFIYFHPDTMIINKPCGRFASELPCIVLSLDYRLAPENRLPAAYDDALELLYWLKQQTMEPNGDPWLRDYADFSRCYLMGCSAGATIAYRTGLCSTDLDLEPVNIAGIIMNQPLFGGEIKTTSEIALANDMTAPSCAIDLMWKLVLPAGANQDHEYSNPMVQGDYTDNLGKLPKVLIRGFEGDPLLDRMMQVTGMLIKNKVRVTAYFDDIGFHCVDFLDPKRHLRMINFLKEFMEQIT</sequence>
<keyword evidence="3" id="KW-1185">Reference proteome</keyword>
<dbReference type="AlphaFoldDB" id="A0A7J7N030"/>
<dbReference type="Gene3D" id="3.40.50.1820">
    <property type="entry name" value="alpha/beta hydrolase"/>
    <property type="match status" value="1"/>
</dbReference>
<dbReference type="PANTHER" id="PTHR23024:SF113">
    <property type="entry name" value="CARBOXYLESTERASE 8-RELATED"/>
    <property type="match status" value="1"/>
</dbReference>
<feature type="domain" description="Alpha/beta hydrolase fold-3" evidence="1">
    <location>
        <begin position="83"/>
        <end position="303"/>
    </location>
</feature>
<gene>
    <name evidence="2" type="ORF">GIB67_019121</name>
</gene>
<dbReference type="EMBL" id="JACGCM010001165">
    <property type="protein sequence ID" value="KAF6160352.1"/>
    <property type="molecule type" value="Genomic_DNA"/>
</dbReference>
<organism evidence="2 3">
    <name type="scientific">Kingdonia uniflora</name>
    <dbReference type="NCBI Taxonomy" id="39325"/>
    <lineage>
        <taxon>Eukaryota</taxon>
        <taxon>Viridiplantae</taxon>
        <taxon>Streptophyta</taxon>
        <taxon>Embryophyta</taxon>
        <taxon>Tracheophyta</taxon>
        <taxon>Spermatophyta</taxon>
        <taxon>Magnoliopsida</taxon>
        <taxon>Ranunculales</taxon>
        <taxon>Circaeasteraceae</taxon>
        <taxon>Kingdonia</taxon>
    </lineage>
</organism>
<evidence type="ECO:0000313" key="2">
    <source>
        <dbReference type="EMBL" id="KAF6160352.1"/>
    </source>
</evidence>
<name>A0A7J7N030_9MAGN</name>
<dbReference type="PANTHER" id="PTHR23024">
    <property type="entry name" value="ARYLACETAMIDE DEACETYLASE"/>
    <property type="match status" value="1"/>
</dbReference>
<evidence type="ECO:0000259" key="1">
    <source>
        <dbReference type="Pfam" id="PF07859"/>
    </source>
</evidence>
<dbReference type="GO" id="GO:0016787">
    <property type="term" value="F:hydrolase activity"/>
    <property type="evidence" value="ECO:0007669"/>
    <property type="project" value="InterPro"/>
</dbReference>
<dbReference type="Pfam" id="PF07859">
    <property type="entry name" value="Abhydrolase_3"/>
    <property type="match status" value="1"/>
</dbReference>
<proteinExistence type="predicted"/>
<dbReference type="SUPFAM" id="SSF53474">
    <property type="entry name" value="alpha/beta-Hydrolases"/>
    <property type="match status" value="1"/>
</dbReference>
<dbReference type="InterPro" id="IPR013094">
    <property type="entry name" value="AB_hydrolase_3"/>
</dbReference>
<dbReference type="InterPro" id="IPR029058">
    <property type="entry name" value="AB_hydrolase_fold"/>
</dbReference>
<protein>
    <recommendedName>
        <fullName evidence="1">Alpha/beta hydrolase fold-3 domain-containing protein</fullName>
    </recommendedName>
</protein>
<reference evidence="2 3" key="1">
    <citation type="journal article" date="2020" name="IScience">
        <title>Genome Sequencing of the Endangered Kingdonia uniflora (Circaeasteraceae, Ranunculales) Reveals Potential Mechanisms of Evolutionary Specialization.</title>
        <authorList>
            <person name="Sun Y."/>
            <person name="Deng T."/>
            <person name="Zhang A."/>
            <person name="Moore M.J."/>
            <person name="Landis J.B."/>
            <person name="Lin N."/>
            <person name="Zhang H."/>
            <person name="Zhang X."/>
            <person name="Huang J."/>
            <person name="Zhang X."/>
            <person name="Sun H."/>
            <person name="Wang H."/>
        </authorList>
    </citation>
    <scope>NUCLEOTIDE SEQUENCE [LARGE SCALE GENOMIC DNA]</scope>
    <source>
        <strain evidence="2">TB1705</strain>
        <tissue evidence="2">Leaf</tissue>
    </source>
</reference>
<dbReference type="Proteomes" id="UP000541444">
    <property type="component" value="Unassembled WGS sequence"/>
</dbReference>
<dbReference type="OrthoDB" id="408631at2759"/>